<reference evidence="1" key="1">
    <citation type="journal article" date="2020" name="Fungal Divers.">
        <title>Resolving the Mortierellaceae phylogeny through synthesis of multi-gene phylogenetics and phylogenomics.</title>
        <authorList>
            <person name="Vandepol N."/>
            <person name="Liber J."/>
            <person name="Desiro A."/>
            <person name="Na H."/>
            <person name="Kennedy M."/>
            <person name="Barry K."/>
            <person name="Grigoriev I.V."/>
            <person name="Miller A.N."/>
            <person name="O'Donnell K."/>
            <person name="Stajich J.E."/>
            <person name="Bonito G."/>
        </authorList>
    </citation>
    <scope>NUCLEOTIDE SEQUENCE</scope>
    <source>
        <strain evidence="1">NRRL 28262</strain>
    </source>
</reference>
<proteinExistence type="predicted"/>
<gene>
    <name evidence="1" type="ORF">BGZ95_004673</name>
</gene>
<evidence type="ECO:0000313" key="1">
    <source>
        <dbReference type="EMBL" id="KAG0259406.1"/>
    </source>
</evidence>
<dbReference type="InterPro" id="IPR011990">
    <property type="entry name" value="TPR-like_helical_dom_sf"/>
</dbReference>
<dbReference type="Gene3D" id="1.25.40.10">
    <property type="entry name" value="Tetratricopeptide repeat domain"/>
    <property type="match status" value="1"/>
</dbReference>
<name>A0AAD4H1J7_9FUNG</name>
<evidence type="ECO:0008006" key="3">
    <source>
        <dbReference type="Google" id="ProtNLM"/>
    </source>
</evidence>
<feature type="non-terminal residue" evidence="1">
    <location>
        <position position="1"/>
    </location>
</feature>
<keyword evidence="2" id="KW-1185">Reference proteome</keyword>
<sequence>AFEWHMKTAERGGAEEQFEVEEYLRKGKGMRKNRIMAKLWFQKAADQGNKGAQEALEFLRMAKRGYDESRSQG</sequence>
<dbReference type="Proteomes" id="UP001194580">
    <property type="component" value="Unassembled WGS sequence"/>
</dbReference>
<dbReference type="SUPFAM" id="SSF81901">
    <property type="entry name" value="HCP-like"/>
    <property type="match status" value="1"/>
</dbReference>
<dbReference type="AlphaFoldDB" id="A0AAD4H1J7"/>
<protein>
    <recommendedName>
        <fullName evidence="3">Sel1 repeat family protein</fullName>
    </recommendedName>
</protein>
<accession>A0AAD4H1J7</accession>
<evidence type="ECO:0000313" key="2">
    <source>
        <dbReference type="Proteomes" id="UP001194580"/>
    </source>
</evidence>
<dbReference type="EMBL" id="JAAAIL010002196">
    <property type="protein sequence ID" value="KAG0259406.1"/>
    <property type="molecule type" value="Genomic_DNA"/>
</dbReference>
<comment type="caution">
    <text evidence="1">The sequence shown here is derived from an EMBL/GenBank/DDBJ whole genome shotgun (WGS) entry which is preliminary data.</text>
</comment>
<organism evidence="1 2">
    <name type="scientific">Linnemannia exigua</name>
    <dbReference type="NCBI Taxonomy" id="604196"/>
    <lineage>
        <taxon>Eukaryota</taxon>
        <taxon>Fungi</taxon>
        <taxon>Fungi incertae sedis</taxon>
        <taxon>Mucoromycota</taxon>
        <taxon>Mortierellomycotina</taxon>
        <taxon>Mortierellomycetes</taxon>
        <taxon>Mortierellales</taxon>
        <taxon>Mortierellaceae</taxon>
        <taxon>Linnemannia</taxon>
    </lineage>
</organism>